<keyword evidence="1" id="KW-0472">Membrane</keyword>
<protein>
    <submittedName>
        <fullName evidence="2">Uncharacterized protein</fullName>
    </submittedName>
</protein>
<evidence type="ECO:0000256" key="1">
    <source>
        <dbReference type="SAM" id="Phobius"/>
    </source>
</evidence>
<keyword evidence="1" id="KW-0812">Transmembrane</keyword>
<proteinExistence type="predicted"/>
<organism evidence="2 3">
    <name type="scientific">Paraburkholderia piptadeniae</name>
    <dbReference type="NCBI Taxonomy" id="1701573"/>
    <lineage>
        <taxon>Bacteria</taxon>
        <taxon>Pseudomonadati</taxon>
        <taxon>Pseudomonadota</taxon>
        <taxon>Betaproteobacteria</taxon>
        <taxon>Burkholderiales</taxon>
        <taxon>Burkholderiaceae</taxon>
        <taxon>Paraburkholderia</taxon>
    </lineage>
</organism>
<feature type="transmembrane region" description="Helical" evidence="1">
    <location>
        <begin position="30"/>
        <end position="48"/>
    </location>
</feature>
<gene>
    <name evidence="2" type="ORF">BN2476_570051</name>
</gene>
<dbReference type="RefSeq" id="WP_162849270.1">
    <property type="nucleotide sequence ID" value="NZ_CYGY02000057.1"/>
</dbReference>
<dbReference type="AlphaFoldDB" id="A0A1N7SJ98"/>
<dbReference type="EMBL" id="CYGY02000057">
    <property type="protein sequence ID" value="SIT47475.1"/>
    <property type="molecule type" value="Genomic_DNA"/>
</dbReference>
<sequence>MTLVIYLIGWLIFIGGVSWALITMHVAQHYVAIVDVILLGIGVVTGATRARGRDRSS</sequence>
<keyword evidence="3" id="KW-1185">Reference proteome</keyword>
<reference evidence="2" key="1">
    <citation type="submission" date="2016-12" db="EMBL/GenBank/DDBJ databases">
        <authorList>
            <person name="Moulin L."/>
        </authorList>
    </citation>
    <scope>NUCLEOTIDE SEQUENCE [LARGE SCALE GENOMIC DNA]</scope>
    <source>
        <strain evidence="2">STM 7183</strain>
    </source>
</reference>
<name>A0A1N7SJ98_9BURK</name>
<keyword evidence="1" id="KW-1133">Transmembrane helix</keyword>
<evidence type="ECO:0000313" key="2">
    <source>
        <dbReference type="EMBL" id="SIT47475.1"/>
    </source>
</evidence>
<comment type="caution">
    <text evidence="2">The sequence shown here is derived from an EMBL/GenBank/DDBJ whole genome shotgun (WGS) entry which is preliminary data.</text>
</comment>
<evidence type="ECO:0000313" key="3">
    <source>
        <dbReference type="Proteomes" id="UP000195569"/>
    </source>
</evidence>
<accession>A0A1N7SJ98</accession>
<dbReference type="Proteomes" id="UP000195569">
    <property type="component" value="Unassembled WGS sequence"/>
</dbReference>